<name>A0ABW4J3U3_9LACO</name>
<feature type="transmembrane region" description="Helical" evidence="2">
    <location>
        <begin position="209"/>
        <end position="230"/>
    </location>
</feature>
<feature type="transmembrane region" description="Helical" evidence="2">
    <location>
        <begin position="144"/>
        <end position="168"/>
    </location>
</feature>
<protein>
    <submittedName>
        <fullName evidence="4">Zinc-ribbon domain-containing protein</fullName>
    </submittedName>
</protein>
<evidence type="ECO:0000256" key="1">
    <source>
        <dbReference type="SAM" id="MobiDB-lite"/>
    </source>
</evidence>
<dbReference type="EMBL" id="JBHTOP010000004">
    <property type="protein sequence ID" value="MFD1671054.1"/>
    <property type="molecule type" value="Genomic_DNA"/>
</dbReference>
<evidence type="ECO:0000313" key="5">
    <source>
        <dbReference type="Proteomes" id="UP001597267"/>
    </source>
</evidence>
<evidence type="ECO:0000313" key="4">
    <source>
        <dbReference type="EMBL" id="MFD1671054.1"/>
    </source>
</evidence>
<keyword evidence="2" id="KW-1133">Transmembrane helix</keyword>
<dbReference type="RefSeq" id="WP_125715001.1">
    <property type="nucleotide sequence ID" value="NZ_JBHTOP010000004.1"/>
</dbReference>
<gene>
    <name evidence="4" type="ORF">ACFQ5M_02965</name>
</gene>
<feature type="compositionally biased region" description="Polar residues" evidence="1">
    <location>
        <begin position="33"/>
        <end position="71"/>
    </location>
</feature>
<evidence type="ECO:0000259" key="3">
    <source>
        <dbReference type="Pfam" id="PF13248"/>
    </source>
</evidence>
<dbReference type="InterPro" id="IPR059113">
    <property type="entry name" value="Znf_ribbon"/>
</dbReference>
<proteinExistence type="predicted"/>
<feature type="region of interest" description="Disordered" evidence="1">
    <location>
        <begin position="33"/>
        <end position="81"/>
    </location>
</feature>
<evidence type="ECO:0000256" key="2">
    <source>
        <dbReference type="SAM" id="Phobius"/>
    </source>
</evidence>
<keyword evidence="5" id="KW-1185">Reference proteome</keyword>
<comment type="caution">
    <text evidence="4">The sequence shown here is derived from an EMBL/GenBank/DDBJ whole genome shotgun (WGS) entry which is preliminary data.</text>
</comment>
<feature type="transmembrane region" description="Helical" evidence="2">
    <location>
        <begin position="112"/>
        <end position="132"/>
    </location>
</feature>
<dbReference type="Pfam" id="PF13248">
    <property type="entry name" value="Zn_ribbon_3"/>
    <property type="match status" value="1"/>
</dbReference>
<organism evidence="4 5">
    <name type="scientific">Agrilactobacillus yilanensis</name>
    <dbReference type="NCBI Taxonomy" id="2485997"/>
    <lineage>
        <taxon>Bacteria</taxon>
        <taxon>Bacillati</taxon>
        <taxon>Bacillota</taxon>
        <taxon>Bacilli</taxon>
        <taxon>Lactobacillales</taxon>
        <taxon>Lactobacillaceae</taxon>
        <taxon>Agrilactobacillus</taxon>
    </lineage>
</organism>
<keyword evidence="2" id="KW-0812">Transmembrane</keyword>
<accession>A0ABW4J3U3</accession>
<feature type="domain" description="Putative zinc-ribbon" evidence="3">
    <location>
        <begin position="3"/>
        <end position="26"/>
    </location>
</feature>
<sequence length="279" mass="30637">MYKNCPNCGARVLSDMRFCNNCGYDFANVNDQPAGQHPQGQSPYAQSINHPSSAAQPTSLRQPTNTAPPTQQHRRQSHTSATATKTNGNYWQFLLSGLSHPLKVQVSFDRRFGLISLTLSALLAAIATAVSTDSILNSPLTVGLHSFILLLASNFIIASTAFLARWVFLGDHSQNYLTSLTTFAHHTNLMIFISILLLLWQIIDLNVIGYYFIFSIGGLFLQLSLMAMILDTTPKKKMDKGYAYLIASVIIVFAIGFVIAILGVSTLNDLIQNSSTLFT</sequence>
<keyword evidence="2" id="KW-0472">Membrane</keyword>
<reference evidence="5" key="1">
    <citation type="journal article" date="2019" name="Int. J. Syst. Evol. Microbiol.">
        <title>The Global Catalogue of Microorganisms (GCM) 10K type strain sequencing project: providing services to taxonomists for standard genome sequencing and annotation.</title>
        <authorList>
            <consortium name="The Broad Institute Genomics Platform"/>
            <consortium name="The Broad Institute Genome Sequencing Center for Infectious Disease"/>
            <person name="Wu L."/>
            <person name="Ma J."/>
        </authorList>
    </citation>
    <scope>NUCLEOTIDE SEQUENCE [LARGE SCALE GENOMIC DNA]</scope>
    <source>
        <strain evidence="5">CCM 8896</strain>
    </source>
</reference>
<feature type="transmembrane region" description="Helical" evidence="2">
    <location>
        <begin position="242"/>
        <end position="264"/>
    </location>
</feature>
<dbReference type="Proteomes" id="UP001597267">
    <property type="component" value="Unassembled WGS sequence"/>
</dbReference>
<feature type="transmembrane region" description="Helical" evidence="2">
    <location>
        <begin position="180"/>
        <end position="203"/>
    </location>
</feature>